<dbReference type="PROSITE" id="PS51471">
    <property type="entry name" value="FE2OG_OXY"/>
    <property type="match status" value="1"/>
</dbReference>
<feature type="region of interest" description="Disordered" evidence="1">
    <location>
        <begin position="113"/>
        <end position="135"/>
    </location>
</feature>
<keyword evidence="4" id="KW-1185">Reference proteome</keyword>
<accession>A0AAD2FMX2</accession>
<evidence type="ECO:0000313" key="4">
    <source>
        <dbReference type="Proteomes" id="UP001295423"/>
    </source>
</evidence>
<dbReference type="InterPro" id="IPR011990">
    <property type="entry name" value="TPR-like_helical_dom_sf"/>
</dbReference>
<gene>
    <name evidence="3" type="ORF">CYCCA115_LOCUS10759</name>
</gene>
<dbReference type="Proteomes" id="UP001295423">
    <property type="component" value="Unassembled WGS sequence"/>
</dbReference>
<feature type="domain" description="Fe2OG dioxygenase" evidence="2">
    <location>
        <begin position="244"/>
        <end position="371"/>
    </location>
</feature>
<dbReference type="AlphaFoldDB" id="A0AAD2FMX2"/>
<evidence type="ECO:0000256" key="1">
    <source>
        <dbReference type="SAM" id="MobiDB-lite"/>
    </source>
</evidence>
<sequence>MANEEYSCFCQAFSPSGSRISLRSLPPKKPFHEEATIRRESAKSRVDDWSEVSYLSSRNSGADALRHSIQSTLSEIESFSRNNGVTFVSHEDSILNDIHQQQIVDAQTMASTLPPEDDHEARLSSTTTNQDSSSIPSYQWLHTERAHKPLAIQTKQPILDDTTIAWIRGQAHSIWNDASKTVESRFTYQRKGNYEVHLSDLIEQGSNVNARREIRQALQQKIYPLVREAFGTSLADDPCSLQFCVYDAIVIRYNATEAGLCENTIESVTFETKLGAGQPLHRDLGLVSVNVMLNSPNEFEGGGTFMEDQLQDLLWESSTRKDEEVDQNSLPLPLKPMGGPGHALLHLSSDRHAGASTRRGVRDILVFFLTASKTATDLDKDQYSTPLLEQAARLKSTARAQCEKCLVKSISFDESCKSAIWQPLASAICRAKYQHLAIQAIPTDGEAWQYLGMALCDIQQTLGMFIMAKEQSGLELVSGLDVVLEYQQRLVQLSISILEMAKQFTPCDARVWHNLAWVLDQTTGLTNKPEIDHEIQSNYSRAMELHQAFQQAGCDVGIDYDSTILNYGLYLANEDHFSKAVKVLELIRPSALQVQQQMMEQKSQTQQEQKLQQRFGLIQDAQRLLSYCQRQLS</sequence>
<feature type="compositionally biased region" description="Polar residues" evidence="1">
    <location>
        <begin position="123"/>
        <end position="135"/>
    </location>
</feature>
<proteinExistence type="predicted"/>
<protein>
    <recommendedName>
        <fullName evidence="2">Fe2OG dioxygenase domain-containing protein</fullName>
    </recommendedName>
</protein>
<evidence type="ECO:0000313" key="3">
    <source>
        <dbReference type="EMBL" id="CAJ1946630.1"/>
    </source>
</evidence>
<evidence type="ECO:0000259" key="2">
    <source>
        <dbReference type="PROSITE" id="PS51471"/>
    </source>
</evidence>
<comment type="caution">
    <text evidence="3">The sequence shown here is derived from an EMBL/GenBank/DDBJ whole genome shotgun (WGS) entry which is preliminary data.</text>
</comment>
<name>A0AAD2FMX2_9STRA</name>
<organism evidence="3 4">
    <name type="scientific">Cylindrotheca closterium</name>
    <dbReference type="NCBI Taxonomy" id="2856"/>
    <lineage>
        <taxon>Eukaryota</taxon>
        <taxon>Sar</taxon>
        <taxon>Stramenopiles</taxon>
        <taxon>Ochrophyta</taxon>
        <taxon>Bacillariophyta</taxon>
        <taxon>Bacillariophyceae</taxon>
        <taxon>Bacillariophycidae</taxon>
        <taxon>Bacillariales</taxon>
        <taxon>Bacillariaceae</taxon>
        <taxon>Cylindrotheca</taxon>
    </lineage>
</organism>
<dbReference type="InterPro" id="IPR005123">
    <property type="entry name" value="Oxoglu/Fe-dep_dioxygenase_dom"/>
</dbReference>
<dbReference type="Gene3D" id="1.25.40.10">
    <property type="entry name" value="Tetratricopeptide repeat domain"/>
    <property type="match status" value="1"/>
</dbReference>
<dbReference type="SUPFAM" id="SSF48439">
    <property type="entry name" value="Protein prenylyltransferase"/>
    <property type="match status" value="1"/>
</dbReference>
<dbReference type="EMBL" id="CAKOGP040001714">
    <property type="protein sequence ID" value="CAJ1946630.1"/>
    <property type="molecule type" value="Genomic_DNA"/>
</dbReference>
<reference evidence="3" key="1">
    <citation type="submission" date="2023-08" db="EMBL/GenBank/DDBJ databases">
        <authorList>
            <person name="Audoor S."/>
            <person name="Bilcke G."/>
        </authorList>
    </citation>
    <scope>NUCLEOTIDE SEQUENCE</scope>
</reference>